<proteinExistence type="predicted"/>
<gene>
    <name evidence="2" type="ORF">S06H3_34769</name>
</gene>
<feature type="non-terminal residue" evidence="2">
    <location>
        <position position="1"/>
    </location>
</feature>
<keyword evidence="1" id="KW-0812">Transmembrane</keyword>
<evidence type="ECO:0000313" key="2">
    <source>
        <dbReference type="EMBL" id="GAI18791.1"/>
    </source>
</evidence>
<evidence type="ECO:0000256" key="1">
    <source>
        <dbReference type="SAM" id="Phobius"/>
    </source>
</evidence>
<dbReference type="AlphaFoldDB" id="X1ML37"/>
<feature type="transmembrane region" description="Helical" evidence="1">
    <location>
        <begin position="6"/>
        <end position="23"/>
    </location>
</feature>
<reference evidence="2" key="1">
    <citation type="journal article" date="2014" name="Front. Microbiol.">
        <title>High frequency of phylogenetically diverse reductive dehalogenase-homologous genes in deep subseafloor sedimentary metagenomes.</title>
        <authorList>
            <person name="Kawai M."/>
            <person name="Futagami T."/>
            <person name="Toyoda A."/>
            <person name="Takaki Y."/>
            <person name="Nishi S."/>
            <person name="Hori S."/>
            <person name="Arai W."/>
            <person name="Tsubouchi T."/>
            <person name="Morono Y."/>
            <person name="Uchiyama I."/>
            <person name="Ito T."/>
            <person name="Fujiyama A."/>
            <person name="Inagaki F."/>
            <person name="Takami H."/>
        </authorList>
    </citation>
    <scope>NUCLEOTIDE SEQUENCE</scope>
    <source>
        <strain evidence="2">Expedition CK06-06</strain>
    </source>
</reference>
<sequence>AYRVAAVFYIIAVMMSLIPFLLLKDTSYYGNMIYLALVGVTDILFLATAATLIVKRSPPTALFRKTTLVAIVFGLLAFLQGAFLQG</sequence>
<accession>X1ML37</accession>
<keyword evidence="1" id="KW-0472">Membrane</keyword>
<name>X1ML37_9ZZZZ</name>
<organism evidence="2">
    <name type="scientific">marine sediment metagenome</name>
    <dbReference type="NCBI Taxonomy" id="412755"/>
    <lineage>
        <taxon>unclassified sequences</taxon>
        <taxon>metagenomes</taxon>
        <taxon>ecological metagenomes</taxon>
    </lineage>
</organism>
<protein>
    <submittedName>
        <fullName evidence="2">Uncharacterized protein</fullName>
    </submittedName>
</protein>
<dbReference type="EMBL" id="BARV01020906">
    <property type="protein sequence ID" value="GAI18791.1"/>
    <property type="molecule type" value="Genomic_DNA"/>
</dbReference>
<feature type="transmembrane region" description="Helical" evidence="1">
    <location>
        <begin position="32"/>
        <end position="54"/>
    </location>
</feature>
<comment type="caution">
    <text evidence="2">The sequence shown here is derived from an EMBL/GenBank/DDBJ whole genome shotgun (WGS) entry which is preliminary data.</text>
</comment>
<feature type="transmembrane region" description="Helical" evidence="1">
    <location>
        <begin position="66"/>
        <end position="84"/>
    </location>
</feature>
<keyword evidence="1" id="KW-1133">Transmembrane helix</keyword>